<reference evidence="4 5" key="1">
    <citation type="journal article" date="2019" name="Anaerobe">
        <title>Detection of Robinsoniella peoriensis in multiple bone samples of a trauma patient.</title>
        <authorList>
            <person name="Schrottner P."/>
            <person name="Hartwich K."/>
            <person name="Bunk B."/>
            <person name="Schober I."/>
            <person name="Helbig S."/>
            <person name="Rudolph W.W."/>
            <person name="Gunzer F."/>
        </authorList>
    </citation>
    <scope>NUCLEOTIDE SEQUENCE [LARGE SCALE GENOMIC DNA]</scope>
    <source>
        <strain evidence="4 5">DSM 106044</strain>
    </source>
</reference>
<proteinExistence type="predicted"/>
<gene>
    <name evidence="4" type="ORF">DSM106044_02501</name>
</gene>
<accession>A0A4U8Q818</accession>
<protein>
    <submittedName>
        <fullName evidence="4">Bacterial Ig-like domain (Group 2)</fullName>
    </submittedName>
</protein>
<sequence length="230" mass="26498" precursor="true">MLKKKMAKTVILMGCTFLMMGATALAAPKPQQIMIEGGNNVMRVGKTMDLDSEILPGKAKVRDRNIIWTSSDPKVVKVLEKRDDDTKVKAMKTGDAVISVKIKNTKLKADFQITVQNKTKGVSVKKQEDKIDGYRKQYKKVFNNIKKTNVEADALTARQQYLNFERELDAIDRKADRLDDQIEDAYHEGKLSYSQMKSLERKLDKLEDYKDSIEDYLEDKYELINERYDD</sequence>
<evidence type="ECO:0000313" key="4">
    <source>
        <dbReference type="EMBL" id="TLD00669.1"/>
    </source>
</evidence>
<evidence type="ECO:0000313" key="5">
    <source>
        <dbReference type="Proteomes" id="UP000306509"/>
    </source>
</evidence>
<name>A0A4U8Q818_9FIRM</name>
<feature type="signal peptide" evidence="2">
    <location>
        <begin position="1"/>
        <end position="26"/>
    </location>
</feature>
<dbReference type="EMBL" id="QGQD01000051">
    <property type="protein sequence ID" value="TLD00669.1"/>
    <property type="molecule type" value="Genomic_DNA"/>
</dbReference>
<dbReference type="InterPro" id="IPR008964">
    <property type="entry name" value="Invasin/intimin_cell_adhesion"/>
</dbReference>
<dbReference type="Gene3D" id="2.60.40.1080">
    <property type="match status" value="1"/>
</dbReference>
<feature type="coiled-coil region" evidence="1">
    <location>
        <begin position="124"/>
        <end position="226"/>
    </location>
</feature>
<keyword evidence="5" id="KW-1185">Reference proteome</keyword>
<keyword evidence="2" id="KW-0732">Signal</keyword>
<feature type="chain" id="PRO_5020842422" evidence="2">
    <location>
        <begin position="27"/>
        <end position="230"/>
    </location>
</feature>
<dbReference type="SMART" id="SM00635">
    <property type="entry name" value="BID_2"/>
    <property type="match status" value="1"/>
</dbReference>
<dbReference type="InterPro" id="IPR003343">
    <property type="entry name" value="Big_2"/>
</dbReference>
<dbReference type="AlphaFoldDB" id="A0A4U8Q818"/>
<comment type="caution">
    <text evidence="4">The sequence shown here is derived from an EMBL/GenBank/DDBJ whole genome shotgun (WGS) entry which is preliminary data.</text>
</comment>
<evidence type="ECO:0000256" key="2">
    <source>
        <dbReference type="SAM" id="SignalP"/>
    </source>
</evidence>
<evidence type="ECO:0000259" key="3">
    <source>
        <dbReference type="SMART" id="SM00635"/>
    </source>
</evidence>
<organism evidence="4 5">
    <name type="scientific">Robinsoniella peoriensis</name>
    <dbReference type="NCBI Taxonomy" id="180332"/>
    <lineage>
        <taxon>Bacteria</taxon>
        <taxon>Bacillati</taxon>
        <taxon>Bacillota</taxon>
        <taxon>Clostridia</taxon>
        <taxon>Lachnospirales</taxon>
        <taxon>Lachnospiraceae</taxon>
        <taxon>Robinsoniella</taxon>
    </lineage>
</organism>
<dbReference type="RefSeq" id="WP_138002539.1">
    <property type="nucleotide sequence ID" value="NZ_CAUSDN010000012.1"/>
</dbReference>
<evidence type="ECO:0000256" key="1">
    <source>
        <dbReference type="SAM" id="Coils"/>
    </source>
</evidence>
<dbReference type="Proteomes" id="UP000306509">
    <property type="component" value="Unassembled WGS sequence"/>
</dbReference>
<feature type="domain" description="BIG2" evidence="3">
    <location>
        <begin position="29"/>
        <end position="112"/>
    </location>
</feature>
<dbReference type="STRING" id="180332.GCA_000797495_05042"/>
<keyword evidence="1" id="KW-0175">Coiled coil</keyword>
<dbReference type="SUPFAM" id="SSF49373">
    <property type="entry name" value="Invasin/intimin cell-adhesion fragments"/>
    <property type="match status" value="1"/>
</dbReference>